<dbReference type="RefSeq" id="WP_134251366.1">
    <property type="nucleotide sequence ID" value="NZ_CP038009.1"/>
</dbReference>
<gene>
    <name evidence="2" type="ORF">AHTJR_01575</name>
</gene>
<keyword evidence="1" id="KW-0812">Transmembrane</keyword>
<keyword evidence="1" id="KW-1133">Transmembrane helix</keyword>
<dbReference type="AlphaFoldDB" id="A0A4P7B425"/>
<protein>
    <submittedName>
        <fullName evidence="2">Prepilin-type cleavage/methylation domain-containing protein</fullName>
    </submittedName>
</protein>
<evidence type="ECO:0000256" key="1">
    <source>
        <dbReference type="SAM" id="Phobius"/>
    </source>
</evidence>
<dbReference type="GO" id="GO:0043683">
    <property type="term" value="P:type IV pilus assembly"/>
    <property type="evidence" value="ECO:0007669"/>
    <property type="project" value="InterPro"/>
</dbReference>
<evidence type="ECO:0000313" key="2">
    <source>
        <dbReference type="EMBL" id="QBQ15050.1"/>
    </source>
</evidence>
<dbReference type="InterPro" id="IPR012902">
    <property type="entry name" value="N_methyl_site"/>
</dbReference>
<keyword evidence="1" id="KW-0472">Membrane</keyword>
<reference evidence="2 3" key="1">
    <citation type="submission" date="2019-03" db="EMBL/GenBank/DDBJ databases">
        <title>Complete genome sequence of two outbreak-associated Acinetobacter haemolyticus strains.</title>
        <authorList>
            <person name="Bai L."/>
            <person name="Zhang S.-C."/>
            <person name="Deng Y."/>
            <person name="Song C.-C."/>
            <person name="Kang G.-B."/>
            <person name="Dong Y."/>
            <person name="Wang Y."/>
            <person name="Gao F."/>
            <person name="Huang H."/>
        </authorList>
    </citation>
    <scope>NUCLEOTIDE SEQUENCE [LARGE SCALE GENOMIC DNA]</scope>
    <source>
        <strain evidence="2 3">TJR01</strain>
    </source>
</reference>
<organism evidence="2 3">
    <name type="scientific">Acinetobacter haemolyticus</name>
    <dbReference type="NCBI Taxonomy" id="29430"/>
    <lineage>
        <taxon>Bacteria</taxon>
        <taxon>Pseudomonadati</taxon>
        <taxon>Pseudomonadota</taxon>
        <taxon>Gammaproteobacteria</taxon>
        <taxon>Moraxellales</taxon>
        <taxon>Moraxellaceae</taxon>
        <taxon>Acinetobacter</taxon>
    </lineage>
</organism>
<proteinExistence type="predicted"/>
<name>A0A4P7B425_ACIHA</name>
<dbReference type="Pfam" id="PF16074">
    <property type="entry name" value="PilW"/>
    <property type="match status" value="1"/>
</dbReference>
<dbReference type="EMBL" id="CP038009">
    <property type="protein sequence ID" value="QBQ15050.1"/>
    <property type="molecule type" value="Genomic_DNA"/>
</dbReference>
<accession>A0A4P7B425</accession>
<evidence type="ECO:0000313" key="3">
    <source>
        <dbReference type="Proteomes" id="UP000294395"/>
    </source>
</evidence>
<sequence>MQAKARFVNPRSGFTVLELMIALVLGLLIVAAGTAVFLSGQRSLGLQGSMNELQQNANFGLAMIAHDLRHANLNTDSTQRVNNKVVGSGVIFDIENLPSSLRDSVGDTFFTRQNVDEAATDIANDQLTIQYIPEYRKIIKRECTKEDGCEDESEKEDLISYEAKNVDCEGQRMVFDEPRIIVQRYHLKPDPVQISGQPRAYSLYCDAGHYVAGNDVITGMSDAGNGQQLMQRVDAFKVRLGVKAPNKTMRYMTIDEYIDAMDGITNEKEYLNVMSVEIGILARSTTPLNQENLINTSQLFNVIGNEMTLKTGAGVNNQQGTKYLREVFSQVVAFRNTLGAS</sequence>
<dbReference type="Pfam" id="PF07963">
    <property type="entry name" value="N_methyl"/>
    <property type="match status" value="1"/>
</dbReference>
<dbReference type="Proteomes" id="UP000294395">
    <property type="component" value="Chromosome"/>
</dbReference>
<dbReference type="InterPro" id="IPR032092">
    <property type="entry name" value="PilW"/>
</dbReference>
<feature type="transmembrane region" description="Helical" evidence="1">
    <location>
        <begin position="20"/>
        <end position="40"/>
    </location>
</feature>